<feature type="signal peptide" evidence="1">
    <location>
        <begin position="1"/>
        <end position="18"/>
    </location>
</feature>
<dbReference type="STRING" id="362413.RC62_4475"/>
<evidence type="ECO:0000313" key="4">
    <source>
        <dbReference type="Proteomes" id="UP000050443"/>
    </source>
</evidence>
<name>A0A0N8VN45_9FLAO</name>
<dbReference type="RefSeq" id="WP_055094140.1">
    <property type="nucleotide sequence ID" value="NZ_JRLF01000009.1"/>
</dbReference>
<protein>
    <submittedName>
        <fullName evidence="3">RTX toxins and related Ca2+-binding protein</fullName>
    </submittedName>
</protein>
<proteinExistence type="predicted"/>
<evidence type="ECO:0000256" key="1">
    <source>
        <dbReference type="SAM" id="SignalP"/>
    </source>
</evidence>
<dbReference type="NCBIfam" id="NF033708">
    <property type="entry name" value="T9SS_Cterm_ChiA"/>
    <property type="match status" value="1"/>
</dbReference>
<accession>A0A0N8VN45</accession>
<dbReference type="AlphaFoldDB" id="A0A0N8VN45"/>
<dbReference type="InterPro" id="IPR049304">
    <property type="entry name" value="Gly_rich_dom"/>
</dbReference>
<sequence>MRRKLLLLAFFSIFYSWSQTTNTFTNNGSFVVAAGLTSLTAECWGAGGSGGGNDTSTSAGGGGGGGYSKATITITPNTTINYLVGVGPTGNTASGVSGPASTFSTVSANGGGGGTSGTGGAAGIGGAAGTGTTFSGGKGSNGSVVIGLLYSGGAGGGAGTASNGNDAAAGGGGAAVTGGGAGGNGATLAGNGANGATPGGGGGGGLVLLGIGNNKGGNGGNGQIKITYTCPTYGMTGATGSNACATDGNSTITVSGSAANLPVGTYTVTYNRSNPALTGLTATMTVGTAGTGTFTAVGLANIGTSAITITAIASGTCSSTISTTNVANVTIFGASAGGSVGGGTTICSGLTSASLSLTGQTGTIVKWQYSVTPFSAWTDIASTAGLTAYTSGVLTQTTQFRAVVQNGPCSISNSNFTTVTVNALPSAPVIGTITLPTCAVPTGTVALSGLPSGGVLTMYPGAIVKPYSGTTANVTGLSANTYTFTVSNGSCTSLVSTNALVTGLVTNTYTTSWSNGTPSADQNIIFAGNYTSAGAGAGDITACSCTVNSGVNVSIQSFDTLTLTNALTNNGGTVTFQNSSSLLQNTTAVNVGNIVYKRTASNVRLADFVYWSTPVNPQKLVDVSPLTLYDKYFAFDGTNWVGTNANLSMVIGKGYIIRGPQTYSTTVGADYTASFIGVPNNGNVSAETVQTGNLYLVGNPYPSALKAETFLGANTFLDGTLYFWTHNTAAVFGPNYQYNSGDYASYNLSGGVGTAPAPTGSIPGNNNNTPSGRIAAGQSFFVTANSPGTIAFTNAMRIGGNTNGQFFKASESSKETEVAANRIWLNMTNEEGAFKQLLVAYVDGATNDFENRYDGISFDANPYLDFYSVSNENNYVIQGRSLPFIDTDQVPLGYRSTITGDFTIAIDHAEGGLSNHAIYLEDKETNVIHDLQASNYTFSTGTGTFSDRFVLRYSNSTLGVIDNELINQDLTVSVSNKIVTINAAENENLSTVFVYDLSGKLIYKKTNISDNILIINNLKVNNQVLFVKVISDDNKVTTKKIIY</sequence>
<feature type="chain" id="PRO_5006033370" evidence="1">
    <location>
        <begin position="19"/>
        <end position="1043"/>
    </location>
</feature>
<reference evidence="3 4" key="1">
    <citation type="submission" date="2014-09" db="EMBL/GenBank/DDBJ databases">
        <title>Genome sequence of Flavobacterium aquidurense RC62.</title>
        <authorList>
            <person name="Kim J.F."/>
            <person name="Kwak M.-J."/>
        </authorList>
    </citation>
    <scope>NUCLEOTIDE SEQUENCE [LARGE SCALE GENOMIC DNA]</scope>
    <source>
        <strain evidence="3 4">RC62</strain>
    </source>
</reference>
<dbReference type="Pfam" id="PF21722">
    <property type="entry name" value="Gly_rich_2"/>
    <property type="match status" value="1"/>
</dbReference>
<evidence type="ECO:0000259" key="2">
    <source>
        <dbReference type="Pfam" id="PF21722"/>
    </source>
</evidence>
<comment type="caution">
    <text evidence="3">The sequence shown here is derived from an EMBL/GenBank/DDBJ whole genome shotgun (WGS) entry which is preliminary data.</text>
</comment>
<dbReference type="Proteomes" id="UP000050443">
    <property type="component" value="Unassembled WGS sequence"/>
</dbReference>
<dbReference type="PATRIC" id="fig|362413.3.peg.4393"/>
<organism evidence="3 4">
    <name type="scientific">Flavobacterium aquidurense</name>
    <dbReference type="NCBI Taxonomy" id="362413"/>
    <lineage>
        <taxon>Bacteria</taxon>
        <taxon>Pseudomonadati</taxon>
        <taxon>Bacteroidota</taxon>
        <taxon>Flavobacteriia</taxon>
        <taxon>Flavobacteriales</taxon>
        <taxon>Flavobacteriaceae</taxon>
        <taxon>Flavobacterium</taxon>
    </lineage>
</organism>
<dbReference type="OrthoDB" id="1652165at2"/>
<keyword evidence="1" id="KW-0732">Signal</keyword>
<dbReference type="EMBL" id="JRLF01000009">
    <property type="protein sequence ID" value="KQB41100.1"/>
    <property type="molecule type" value="Genomic_DNA"/>
</dbReference>
<feature type="domain" description="Glycine-rich" evidence="2">
    <location>
        <begin position="27"/>
        <end position="228"/>
    </location>
</feature>
<gene>
    <name evidence="3" type="ORF">RC62_4475</name>
</gene>
<evidence type="ECO:0000313" key="3">
    <source>
        <dbReference type="EMBL" id="KQB41100.1"/>
    </source>
</evidence>